<feature type="transmembrane region" description="Helical" evidence="1">
    <location>
        <begin position="37"/>
        <end position="57"/>
    </location>
</feature>
<dbReference type="PANTHER" id="PTHR34456">
    <property type="entry name" value="MITOVIRUS RNA-DEPENDENT RNA POLYMERASE"/>
    <property type="match status" value="1"/>
</dbReference>
<accession>A0A822Y209</accession>
<reference evidence="2 3" key="1">
    <citation type="journal article" date="2020" name="Mol. Biol. Evol.">
        <title>Distinct Expression and Methylation Patterns for Genes with Different Fates following a Single Whole-Genome Duplication in Flowering Plants.</title>
        <authorList>
            <person name="Shi T."/>
            <person name="Rahmani R.S."/>
            <person name="Gugger P.F."/>
            <person name="Wang M."/>
            <person name="Li H."/>
            <person name="Zhang Y."/>
            <person name="Li Z."/>
            <person name="Wang Q."/>
            <person name="Van de Peer Y."/>
            <person name="Marchal K."/>
            <person name="Chen J."/>
        </authorList>
    </citation>
    <scope>NUCLEOTIDE SEQUENCE [LARGE SCALE GENOMIC DNA]</scope>
    <source>
        <tissue evidence="2">Leaf</tissue>
    </source>
</reference>
<name>A0A822Y209_NELNU</name>
<evidence type="ECO:0000256" key="1">
    <source>
        <dbReference type="SAM" id="Phobius"/>
    </source>
</evidence>
<sequence length="146" mass="16557">MDTLRLIPMDGTYDQCKPLARLLAAIDTFPSLLLGKMLIGVFGSALAAAWVGSGLVANMFRAKAHRREGYCLVAFGTGQPLGFYGSWTLFTLAHHNTVWLSTELMDPSLLPMLSWVTIFFSEMRRWQLCTRRWWPFPTIQISKVRT</sequence>
<keyword evidence="3" id="KW-1185">Reference proteome</keyword>
<feature type="transmembrane region" description="Helical" evidence="1">
    <location>
        <begin position="107"/>
        <end position="123"/>
    </location>
</feature>
<keyword evidence="1" id="KW-0472">Membrane</keyword>
<keyword evidence="1" id="KW-0812">Transmembrane</keyword>
<comment type="caution">
    <text evidence="2">The sequence shown here is derived from an EMBL/GenBank/DDBJ whole genome shotgun (WGS) entry which is preliminary data.</text>
</comment>
<dbReference type="InterPro" id="IPR008686">
    <property type="entry name" value="RNA_pol_mitovir"/>
</dbReference>
<evidence type="ECO:0000313" key="2">
    <source>
        <dbReference type="EMBL" id="DAD25561.1"/>
    </source>
</evidence>
<keyword evidence="1" id="KW-1133">Transmembrane helix</keyword>
<dbReference type="AlphaFoldDB" id="A0A822Y209"/>
<feature type="transmembrane region" description="Helical" evidence="1">
    <location>
        <begin position="69"/>
        <end position="87"/>
    </location>
</feature>
<proteinExistence type="predicted"/>
<dbReference type="PANTHER" id="PTHR34456:SF13">
    <property type="entry name" value="REVERSE TRANSCRIPTASE DOMAIN-CONTAINING PROTEIN"/>
    <property type="match status" value="1"/>
</dbReference>
<evidence type="ECO:0000313" key="3">
    <source>
        <dbReference type="Proteomes" id="UP000607653"/>
    </source>
</evidence>
<protein>
    <submittedName>
        <fullName evidence="2">Uncharacterized protein</fullName>
    </submittedName>
</protein>
<gene>
    <name evidence="2" type="ORF">HUJ06_027025</name>
</gene>
<organism evidence="2 3">
    <name type="scientific">Nelumbo nucifera</name>
    <name type="common">Sacred lotus</name>
    <dbReference type="NCBI Taxonomy" id="4432"/>
    <lineage>
        <taxon>Eukaryota</taxon>
        <taxon>Viridiplantae</taxon>
        <taxon>Streptophyta</taxon>
        <taxon>Embryophyta</taxon>
        <taxon>Tracheophyta</taxon>
        <taxon>Spermatophyta</taxon>
        <taxon>Magnoliopsida</taxon>
        <taxon>Proteales</taxon>
        <taxon>Nelumbonaceae</taxon>
        <taxon>Nelumbo</taxon>
    </lineage>
</organism>
<dbReference type="Pfam" id="PF05919">
    <property type="entry name" value="Mitovir_RNA_pol"/>
    <property type="match status" value="1"/>
</dbReference>
<dbReference type="EMBL" id="DUZY01000001">
    <property type="protein sequence ID" value="DAD25561.1"/>
    <property type="molecule type" value="Genomic_DNA"/>
</dbReference>
<dbReference type="Proteomes" id="UP000607653">
    <property type="component" value="Unassembled WGS sequence"/>
</dbReference>